<sequence>MVRKIASNRITDVDIRLLAIFKTVAACGGFTAAEFELNIGRSTISKHISDLETRIGFKLCHRGPAGFSLTSDGKLTLEAAEDLFVSLDRFQERVDEAHADFSGTLRIACMDHSSTNPEAKVFEAIRMFRDIAPGVTLDISHETPTVIEDGVINGKLNLGIVPLHRKSPMLTYEDLYTEDMRLYCGRGHALFGKPTRELGLDRLRSFAYVGLSFNSPNMEIHQELSLRKSAFAQNEEALTLLILSGRYLGFLPTHTAKPFLDAALMHELENGTVRYTSRMSAIVRKSASAGRRLTTFLDCLTAAHT</sequence>
<accession>A0ABU3VGW0</accession>
<dbReference type="PROSITE" id="PS50931">
    <property type="entry name" value="HTH_LYSR"/>
    <property type="match status" value="1"/>
</dbReference>
<protein>
    <submittedName>
        <fullName evidence="6">LysR family transcriptional regulator</fullName>
    </submittedName>
</protein>
<dbReference type="Gene3D" id="1.10.10.10">
    <property type="entry name" value="Winged helix-like DNA-binding domain superfamily/Winged helix DNA-binding domain"/>
    <property type="match status" value="1"/>
</dbReference>
<dbReference type="EMBL" id="JASMWN010000013">
    <property type="protein sequence ID" value="MDU9005323.1"/>
    <property type="molecule type" value="Genomic_DNA"/>
</dbReference>
<dbReference type="Gene3D" id="3.40.190.290">
    <property type="match status" value="1"/>
</dbReference>
<dbReference type="PANTHER" id="PTHR30126">
    <property type="entry name" value="HTH-TYPE TRANSCRIPTIONAL REGULATOR"/>
    <property type="match status" value="1"/>
</dbReference>
<reference evidence="7" key="1">
    <citation type="submission" date="2023-05" db="EMBL/GenBank/DDBJ databases">
        <title>Sedimentitalea sp. nov. JM2-8.</title>
        <authorList>
            <person name="Huang J."/>
        </authorList>
    </citation>
    <scope>NUCLEOTIDE SEQUENCE [LARGE SCALE GENOMIC DNA]</scope>
    <source>
        <strain evidence="7">KHS03</strain>
    </source>
</reference>
<dbReference type="InterPro" id="IPR005119">
    <property type="entry name" value="LysR_subst-bd"/>
</dbReference>
<proteinExistence type="inferred from homology"/>
<dbReference type="SUPFAM" id="SSF46785">
    <property type="entry name" value="Winged helix' DNA-binding domain"/>
    <property type="match status" value="1"/>
</dbReference>
<keyword evidence="2" id="KW-0805">Transcription regulation</keyword>
<dbReference type="InterPro" id="IPR036388">
    <property type="entry name" value="WH-like_DNA-bd_sf"/>
</dbReference>
<dbReference type="SUPFAM" id="SSF53850">
    <property type="entry name" value="Periplasmic binding protein-like II"/>
    <property type="match status" value="1"/>
</dbReference>
<evidence type="ECO:0000259" key="5">
    <source>
        <dbReference type="PROSITE" id="PS50931"/>
    </source>
</evidence>
<name>A0ABU3VGW0_9RHOB</name>
<dbReference type="RefSeq" id="WP_316778463.1">
    <property type="nucleotide sequence ID" value="NZ_JASMWN010000013.1"/>
</dbReference>
<evidence type="ECO:0000313" key="6">
    <source>
        <dbReference type="EMBL" id="MDU9005323.1"/>
    </source>
</evidence>
<evidence type="ECO:0000256" key="3">
    <source>
        <dbReference type="ARBA" id="ARBA00023125"/>
    </source>
</evidence>
<dbReference type="PANTHER" id="PTHR30126:SF98">
    <property type="entry name" value="HTH-TYPE TRANSCRIPTIONAL ACTIVATOR BAUR"/>
    <property type="match status" value="1"/>
</dbReference>
<dbReference type="Pfam" id="PF03466">
    <property type="entry name" value="LysR_substrate"/>
    <property type="match status" value="1"/>
</dbReference>
<organism evidence="6 7">
    <name type="scientific">Sedimentitalea todarodis</name>
    <dbReference type="NCBI Taxonomy" id="1631240"/>
    <lineage>
        <taxon>Bacteria</taxon>
        <taxon>Pseudomonadati</taxon>
        <taxon>Pseudomonadota</taxon>
        <taxon>Alphaproteobacteria</taxon>
        <taxon>Rhodobacterales</taxon>
        <taxon>Paracoccaceae</taxon>
        <taxon>Sedimentitalea</taxon>
    </lineage>
</organism>
<evidence type="ECO:0000256" key="1">
    <source>
        <dbReference type="ARBA" id="ARBA00009437"/>
    </source>
</evidence>
<dbReference type="InterPro" id="IPR036390">
    <property type="entry name" value="WH_DNA-bd_sf"/>
</dbReference>
<gene>
    <name evidence="6" type="ORF">QO231_15880</name>
</gene>
<evidence type="ECO:0000256" key="4">
    <source>
        <dbReference type="ARBA" id="ARBA00023163"/>
    </source>
</evidence>
<keyword evidence="4" id="KW-0804">Transcription</keyword>
<keyword evidence="7" id="KW-1185">Reference proteome</keyword>
<evidence type="ECO:0000313" key="7">
    <source>
        <dbReference type="Proteomes" id="UP001255416"/>
    </source>
</evidence>
<comment type="caution">
    <text evidence="6">The sequence shown here is derived from an EMBL/GenBank/DDBJ whole genome shotgun (WGS) entry which is preliminary data.</text>
</comment>
<feature type="domain" description="HTH lysR-type" evidence="5">
    <location>
        <begin position="13"/>
        <end position="70"/>
    </location>
</feature>
<dbReference type="Pfam" id="PF00126">
    <property type="entry name" value="HTH_1"/>
    <property type="match status" value="1"/>
</dbReference>
<keyword evidence="3" id="KW-0238">DNA-binding</keyword>
<dbReference type="Proteomes" id="UP001255416">
    <property type="component" value="Unassembled WGS sequence"/>
</dbReference>
<comment type="similarity">
    <text evidence="1">Belongs to the LysR transcriptional regulatory family.</text>
</comment>
<dbReference type="CDD" id="cd05466">
    <property type="entry name" value="PBP2_LTTR_substrate"/>
    <property type="match status" value="1"/>
</dbReference>
<dbReference type="InterPro" id="IPR000847">
    <property type="entry name" value="LysR_HTH_N"/>
</dbReference>
<evidence type="ECO:0000256" key="2">
    <source>
        <dbReference type="ARBA" id="ARBA00023015"/>
    </source>
</evidence>